<gene>
    <name evidence="13" type="ORF">BJ982_004702</name>
</gene>
<evidence type="ECO:0000259" key="12">
    <source>
        <dbReference type="Pfam" id="PF07730"/>
    </source>
</evidence>
<keyword evidence="10" id="KW-0472">Membrane</keyword>
<organism evidence="13 14">
    <name type="scientific">Sphaerisporangium siamense</name>
    <dbReference type="NCBI Taxonomy" id="795645"/>
    <lineage>
        <taxon>Bacteria</taxon>
        <taxon>Bacillati</taxon>
        <taxon>Actinomycetota</taxon>
        <taxon>Actinomycetes</taxon>
        <taxon>Streptosporangiales</taxon>
        <taxon>Streptosporangiaceae</taxon>
        <taxon>Sphaerisporangium</taxon>
    </lineage>
</organism>
<reference evidence="13 14" key="1">
    <citation type="submission" date="2020-08" db="EMBL/GenBank/DDBJ databases">
        <title>Sequencing the genomes of 1000 actinobacteria strains.</title>
        <authorList>
            <person name="Klenk H.-P."/>
        </authorList>
    </citation>
    <scope>NUCLEOTIDE SEQUENCE [LARGE SCALE GENOMIC DNA]</scope>
    <source>
        <strain evidence="13 14">DSM 45784</strain>
    </source>
</reference>
<name>A0A7W7DD19_9ACTN</name>
<dbReference type="GO" id="GO:0005524">
    <property type="term" value="F:ATP binding"/>
    <property type="evidence" value="ECO:0007669"/>
    <property type="project" value="UniProtKB-KW"/>
</dbReference>
<dbReference type="GO" id="GO:0000155">
    <property type="term" value="F:phosphorelay sensor kinase activity"/>
    <property type="evidence" value="ECO:0007669"/>
    <property type="project" value="InterPro"/>
</dbReference>
<dbReference type="InterPro" id="IPR036890">
    <property type="entry name" value="HATPase_C_sf"/>
</dbReference>
<accession>A0A7W7DD19</accession>
<feature type="compositionally biased region" description="Basic and acidic residues" evidence="9">
    <location>
        <begin position="296"/>
        <end position="316"/>
    </location>
</feature>
<feature type="transmembrane region" description="Helical" evidence="10">
    <location>
        <begin position="178"/>
        <end position="211"/>
    </location>
</feature>
<feature type="region of interest" description="Disordered" evidence="9">
    <location>
        <begin position="296"/>
        <end position="320"/>
    </location>
</feature>
<dbReference type="GO" id="GO:0046983">
    <property type="term" value="F:protein dimerization activity"/>
    <property type="evidence" value="ECO:0007669"/>
    <property type="project" value="InterPro"/>
</dbReference>
<evidence type="ECO:0000256" key="4">
    <source>
        <dbReference type="ARBA" id="ARBA00022679"/>
    </source>
</evidence>
<feature type="domain" description="Histidine kinase/HSP90-like ATPase" evidence="11">
    <location>
        <begin position="361"/>
        <end position="444"/>
    </location>
</feature>
<dbReference type="AlphaFoldDB" id="A0A7W7DD19"/>
<evidence type="ECO:0000259" key="11">
    <source>
        <dbReference type="Pfam" id="PF02518"/>
    </source>
</evidence>
<evidence type="ECO:0000313" key="13">
    <source>
        <dbReference type="EMBL" id="MBB4703158.1"/>
    </source>
</evidence>
<feature type="transmembrane region" description="Helical" evidence="10">
    <location>
        <begin position="67"/>
        <end position="86"/>
    </location>
</feature>
<evidence type="ECO:0000256" key="5">
    <source>
        <dbReference type="ARBA" id="ARBA00022741"/>
    </source>
</evidence>
<dbReference type="Proteomes" id="UP000542210">
    <property type="component" value="Unassembled WGS sequence"/>
</dbReference>
<evidence type="ECO:0000256" key="9">
    <source>
        <dbReference type="SAM" id="MobiDB-lite"/>
    </source>
</evidence>
<evidence type="ECO:0000256" key="2">
    <source>
        <dbReference type="ARBA" id="ARBA00012438"/>
    </source>
</evidence>
<dbReference type="Gene3D" id="1.20.5.1930">
    <property type="match status" value="1"/>
</dbReference>
<protein>
    <recommendedName>
        <fullName evidence="2">histidine kinase</fullName>
        <ecNumber evidence="2">2.7.13.3</ecNumber>
    </recommendedName>
</protein>
<dbReference type="InterPro" id="IPR011712">
    <property type="entry name" value="Sig_transdc_His_kin_sub3_dim/P"/>
</dbReference>
<dbReference type="PANTHER" id="PTHR24421:SF10">
    <property type="entry name" value="NITRATE_NITRITE SENSOR PROTEIN NARQ"/>
    <property type="match status" value="1"/>
</dbReference>
<keyword evidence="7" id="KW-0067">ATP-binding</keyword>
<keyword evidence="6 13" id="KW-0418">Kinase</keyword>
<dbReference type="Gene3D" id="3.30.565.10">
    <property type="entry name" value="Histidine kinase-like ATPase, C-terminal domain"/>
    <property type="match status" value="1"/>
</dbReference>
<feature type="transmembrane region" description="Helical" evidence="10">
    <location>
        <begin position="38"/>
        <end position="61"/>
    </location>
</feature>
<dbReference type="InterPro" id="IPR003594">
    <property type="entry name" value="HATPase_dom"/>
</dbReference>
<sequence>MSARGGTGGEVWEDRRVGVRGVAGPLVSATTYRRAVHLLLGGVLLLPYLLLGWAFAGMFAVPGAPQVLLTVVLAVTALVGLVPPFLRGTRALEIAAARSLLGVALPDPPATAERGRAARETRLRAALWFAVHLCAGGVVGLLLFVPVAMGLAFTLQWLDLAGGALAGLRLGPLDEHDTGWLALLGVVMLVGVLYAVAGLGGLAAVMAPVLLGPSPAERIAALEARAARLAERNRLARDLHDSIGHALTVTTLQAAAAREVLEKDPAFAARALAAIEETGRAAAEDLDRVLGMLREPEDAHDPHPARDAPDPHEPHGTDGAQGRLADLERLVAHSRGTGVEVSARIEGPVGGLPAAVSREGYRIVQESLTNALRHAGRVPVALRVRADARTLAIEVTNPVTGVPGRRQGGRGLSGMRERVAMLGGSMTAGARDGQWRVSVRLPVEEP</sequence>
<keyword evidence="5" id="KW-0547">Nucleotide-binding</keyword>
<feature type="domain" description="Signal transduction histidine kinase subgroup 3 dimerisation and phosphoacceptor" evidence="12">
    <location>
        <begin position="231"/>
        <end position="297"/>
    </location>
</feature>
<comment type="catalytic activity">
    <reaction evidence="1">
        <text>ATP + protein L-histidine = ADP + protein N-phospho-L-histidine.</text>
        <dbReference type="EC" id="2.7.13.3"/>
    </reaction>
</comment>
<keyword evidence="8" id="KW-0902">Two-component regulatory system</keyword>
<comment type="caution">
    <text evidence="13">The sequence shown here is derived from an EMBL/GenBank/DDBJ whole genome shotgun (WGS) entry which is preliminary data.</text>
</comment>
<dbReference type="GO" id="GO:0016020">
    <property type="term" value="C:membrane"/>
    <property type="evidence" value="ECO:0007669"/>
    <property type="project" value="InterPro"/>
</dbReference>
<dbReference type="InterPro" id="IPR050482">
    <property type="entry name" value="Sensor_HK_TwoCompSys"/>
</dbReference>
<dbReference type="SUPFAM" id="SSF55874">
    <property type="entry name" value="ATPase domain of HSP90 chaperone/DNA topoisomerase II/histidine kinase"/>
    <property type="match status" value="1"/>
</dbReference>
<evidence type="ECO:0000256" key="6">
    <source>
        <dbReference type="ARBA" id="ARBA00022777"/>
    </source>
</evidence>
<dbReference type="PANTHER" id="PTHR24421">
    <property type="entry name" value="NITRATE/NITRITE SENSOR PROTEIN NARX-RELATED"/>
    <property type="match status" value="1"/>
</dbReference>
<proteinExistence type="predicted"/>
<dbReference type="CDD" id="cd16917">
    <property type="entry name" value="HATPase_UhpB-NarQ-NarX-like"/>
    <property type="match status" value="1"/>
</dbReference>
<dbReference type="Pfam" id="PF07730">
    <property type="entry name" value="HisKA_3"/>
    <property type="match status" value="1"/>
</dbReference>
<evidence type="ECO:0000256" key="3">
    <source>
        <dbReference type="ARBA" id="ARBA00022553"/>
    </source>
</evidence>
<dbReference type="EMBL" id="JACHND010000001">
    <property type="protein sequence ID" value="MBB4703158.1"/>
    <property type="molecule type" value="Genomic_DNA"/>
</dbReference>
<dbReference type="RefSeq" id="WP_184883412.1">
    <property type="nucleotide sequence ID" value="NZ_BOOV01000043.1"/>
</dbReference>
<keyword evidence="3" id="KW-0597">Phosphoprotein</keyword>
<keyword evidence="14" id="KW-1185">Reference proteome</keyword>
<feature type="transmembrane region" description="Helical" evidence="10">
    <location>
        <begin position="125"/>
        <end position="158"/>
    </location>
</feature>
<evidence type="ECO:0000256" key="8">
    <source>
        <dbReference type="ARBA" id="ARBA00023012"/>
    </source>
</evidence>
<keyword evidence="10" id="KW-0812">Transmembrane</keyword>
<dbReference type="Pfam" id="PF02518">
    <property type="entry name" value="HATPase_c"/>
    <property type="match status" value="1"/>
</dbReference>
<evidence type="ECO:0000256" key="10">
    <source>
        <dbReference type="SAM" id="Phobius"/>
    </source>
</evidence>
<dbReference type="EC" id="2.7.13.3" evidence="2"/>
<evidence type="ECO:0000256" key="1">
    <source>
        <dbReference type="ARBA" id="ARBA00000085"/>
    </source>
</evidence>
<keyword evidence="10" id="KW-1133">Transmembrane helix</keyword>
<evidence type="ECO:0000256" key="7">
    <source>
        <dbReference type="ARBA" id="ARBA00022840"/>
    </source>
</evidence>
<keyword evidence="4" id="KW-0808">Transferase</keyword>
<evidence type="ECO:0000313" key="14">
    <source>
        <dbReference type="Proteomes" id="UP000542210"/>
    </source>
</evidence>